<reference evidence="3" key="1">
    <citation type="journal article" date="2019" name="Nat. Commun.">
        <title>The genome of broomcorn millet.</title>
        <authorList>
            <person name="Zou C."/>
            <person name="Miki D."/>
            <person name="Li D."/>
            <person name="Tang Q."/>
            <person name="Xiao L."/>
            <person name="Rajput S."/>
            <person name="Deng P."/>
            <person name="Jia W."/>
            <person name="Huang R."/>
            <person name="Zhang M."/>
            <person name="Sun Y."/>
            <person name="Hu J."/>
            <person name="Fu X."/>
            <person name="Schnable P.S."/>
            <person name="Li F."/>
            <person name="Zhang H."/>
            <person name="Feng B."/>
            <person name="Zhu X."/>
            <person name="Liu R."/>
            <person name="Schnable J.C."/>
            <person name="Zhu J.-K."/>
            <person name="Zhang H."/>
        </authorList>
    </citation>
    <scope>NUCLEOTIDE SEQUENCE [LARGE SCALE GENOMIC DNA]</scope>
</reference>
<organism evidence="2 3">
    <name type="scientific">Panicum miliaceum</name>
    <name type="common">Proso millet</name>
    <name type="synonym">Broomcorn millet</name>
    <dbReference type="NCBI Taxonomy" id="4540"/>
    <lineage>
        <taxon>Eukaryota</taxon>
        <taxon>Viridiplantae</taxon>
        <taxon>Streptophyta</taxon>
        <taxon>Embryophyta</taxon>
        <taxon>Tracheophyta</taxon>
        <taxon>Spermatophyta</taxon>
        <taxon>Magnoliopsida</taxon>
        <taxon>Liliopsida</taxon>
        <taxon>Poales</taxon>
        <taxon>Poaceae</taxon>
        <taxon>PACMAD clade</taxon>
        <taxon>Panicoideae</taxon>
        <taxon>Panicodae</taxon>
        <taxon>Paniceae</taxon>
        <taxon>Panicinae</taxon>
        <taxon>Panicum</taxon>
        <taxon>Panicum sect. Panicum</taxon>
    </lineage>
</organism>
<feature type="region of interest" description="Disordered" evidence="1">
    <location>
        <begin position="27"/>
        <end position="52"/>
    </location>
</feature>
<sequence length="52" mass="5889">MIRDFYLVILSYEKNGIILDWNTEADHSHSTSADDNACPREEESCPCDPVTS</sequence>
<evidence type="ECO:0000313" key="3">
    <source>
        <dbReference type="Proteomes" id="UP000275267"/>
    </source>
</evidence>
<proteinExistence type="predicted"/>
<dbReference type="AlphaFoldDB" id="A0A3L6TMK4"/>
<evidence type="ECO:0000256" key="1">
    <source>
        <dbReference type="SAM" id="MobiDB-lite"/>
    </source>
</evidence>
<comment type="caution">
    <text evidence="2">The sequence shown here is derived from an EMBL/GenBank/DDBJ whole genome shotgun (WGS) entry which is preliminary data.</text>
</comment>
<gene>
    <name evidence="2" type="ORF">C2845_PM01G14770</name>
</gene>
<accession>A0A3L6TMK4</accession>
<keyword evidence="3" id="KW-1185">Reference proteome</keyword>
<dbReference type="EMBL" id="PQIB02000001">
    <property type="protein sequence ID" value="RLN40846.1"/>
    <property type="molecule type" value="Genomic_DNA"/>
</dbReference>
<dbReference type="Proteomes" id="UP000275267">
    <property type="component" value="Unassembled WGS sequence"/>
</dbReference>
<evidence type="ECO:0000313" key="2">
    <source>
        <dbReference type="EMBL" id="RLN40846.1"/>
    </source>
</evidence>
<protein>
    <submittedName>
        <fullName evidence="2">Uncharacterized protein</fullName>
    </submittedName>
</protein>
<name>A0A3L6TMK4_PANMI</name>